<keyword evidence="2" id="KW-0813">Transport</keyword>
<dbReference type="GO" id="GO:0034040">
    <property type="term" value="F:ATPase-coupled lipid transmembrane transporter activity"/>
    <property type="evidence" value="ECO:0007669"/>
    <property type="project" value="TreeGrafter"/>
</dbReference>
<dbReference type="InterPro" id="IPR011527">
    <property type="entry name" value="ABC1_TM_dom"/>
</dbReference>
<dbReference type="PROSITE" id="PS00211">
    <property type="entry name" value="ABC_TRANSPORTER_1"/>
    <property type="match status" value="1"/>
</dbReference>
<keyword evidence="7 9" id="KW-1133">Transmembrane helix</keyword>
<feature type="transmembrane region" description="Helical" evidence="9">
    <location>
        <begin position="184"/>
        <end position="204"/>
    </location>
</feature>
<evidence type="ECO:0000256" key="6">
    <source>
        <dbReference type="ARBA" id="ARBA00022840"/>
    </source>
</evidence>
<gene>
    <name evidence="12" type="ORF">MAL03_10880</name>
</gene>
<dbReference type="GO" id="GO:0140359">
    <property type="term" value="F:ABC-type transporter activity"/>
    <property type="evidence" value="ECO:0007669"/>
    <property type="project" value="InterPro"/>
</dbReference>
<dbReference type="PROSITE" id="PS50929">
    <property type="entry name" value="ABC_TM1F"/>
    <property type="match status" value="1"/>
</dbReference>
<dbReference type="InterPro" id="IPR003439">
    <property type="entry name" value="ABC_transporter-like_ATP-bd"/>
</dbReference>
<protein>
    <submittedName>
        <fullName evidence="12">ABC transporter ATP-binding protein/permease</fullName>
    </submittedName>
</protein>
<name>A0AAE9GGI7_9LEPT</name>
<dbReference type="InterPro" id="IPR017871">
    <property type="entry name" value="ABC_transporter-like_CS"/>
</dbReference>
<dbReference type="SUPFAM" id="SSF90123">
    <property type="entry name" value="ABC transporter transmembrane region"/>
    <property type="match status" value="1"/>
</dbReference>
<dbReference type="InterPro" id="IPR036640">
    <property type="entry name" value="ABC1_TM_sf"/>
</dbReference>
<dbReference type="InterPro" id="IPR003593">
    <property type="entry name" value="AAA+_ATPase"/>
</dbReference>
<evidence type="ECO:0000313" key="13">
    <source>
        <dbReference type="Proteomes" id="UP000829829"/>
    </source>
</evidence>
<dbReference type="Gene3D" id="3.40.50.300">
    <property type="entry name" value="P-loop containing nucleotide triphosphate hydrolases"/>
    <property type="match status" value="1"/>
</dbReference>
<dbReference type="SUPFAM" id="SSF52540">
    <property type="entry name" value="P-loop containing nucleoside triphosphate hydrolases"/>
    <property type="match status" value="1"/>
</dbReference>
<dbReference type="Proteomes" id="UP000829829">
    <property type="component" value="Chromosome 1"/>
</dbReference>
<evidence type="ECO:0000256" key="5">
    <source>
        <dbReference type="ARBA" id="ARBA00022741"/>
    </source>
</evidence>
<dbReference type="GO" id="GO:0005886">
    <property type="term" value="C:plasma membrane"/>
    <property type="evidence" value="ECO:0007669"/>
    <property type="project" value="UniProtKB-SubCell"/>
</dbReference>
<evidence type="ECO:0000313" key="12">
    <source>
        <dbReference type="EMBL" id="UOG55420.1"/>
    </source>
</evidence>
<comment type="subcellular location">
    <subcellularLocation>
        <location evidence="1">Cell membrane</location>
        <topology evidence="1">Multi-pass membrane protein</topology>
    </subcellularLocation>
</comment>
<evidence type="ECO:0000256" key="3">
    <source>
        <dbReference type="ARBA" id="ARBA00022475"/>
    </source>
</evidence>
<keyword evidence="3" id="KW-1003">Cell membrane</keyword>
<dbReference type="InterPro" id="IPR027417">
    <property type="entry name" value="P-loop_NTPase"/>
</dbReference>
<dbReference type="Pfam" id="PF00005">
    <property type="entry name" value="ABC_tran"/>
    <property type="match status" value="1"/>
</dbReference>
<evidence type="ECO:0000259" key="10">
    <source>
        <dbReference type="PROSITE" id="PS50893"/>
    </source>
</evidence>
<dbReference type="InterPro" id="IPR039421">
    <property type="entry name" value="Type_1_exporter"/>
</dbReference>
<feature type="transmembrane region" description="Helical" evidence="9">
    <location>
        <begin position="272"/>
        <end position="290"/>
    </location>
</feature>
<keyword evidence="5" id="KW-0547">Nucleotide-binding</keyword>
<feature type="transmembrane region" description="Helical" evidence="9">
    <location>
        <begin position="26"/>
        <end position="51"/>
    </location>
</feature>
<evidence type="ECO:0000256" key="1">
    <source>
        <dbReference type="ARBA" id="ARBA00004651"/>
    </source>
</evidence>
<dbReference type="PANTHER" id="PTHR24221">
    <property type="entry name" value="ATP-BINDING CASSETTE SUB-FAMILY B"/>
    <property type="match status" value="1"/>
</dbReference>
<feature type="domain" description="ABC transmembrane type-1" evidence="11">
    <location>
        <begin position="28"/>
        <end position="329"/>
    </location>
</feature>
<dbReference type="GO" id="GO:0016887">
    <property type="term" value="F:ATP hydrolysis activity"/>
    <property type="evidence" value="ECO:0007669"/>
    <property type="project" value="InterPro"/>
</dbReference>
<organism evidence="12 13">
    <name type="scientific">Leptospira noguchii</name>
    <dbReference type="NCBI Taxonomy" id="28182"/>
    <lineage>
        <taxon>Bacteria</taxon>
        <taxon>Pseudomonadati</taxon>
        <taxon>Spirochaetota</taxon>
        <taxon>Spirochaetia</taxon>
        <taxon>Leptospirales</taxon>
        <taxon>Leptospiraceae</taxon>
        <taxon>Leptospira</taxon>
    </lineage>
</organism>
<sequence>MSRVRTIFNLLNSLWSHFSGRRRKQLSLLVLLIIVTSFAEVFSIGAVLPFLSALTMPEKIFEMEYLKRILFVLKISKTEELIIPTTVLFVFASLVSGCMRLFLLWVSNRLSFAIGTDLSIQIYQRTLFQPYRIHLERNSSEVVVGILVKAKRMIGSIVLPIIQMISSIFIIFSVLGFLVQLDPILLATIMFTFGGFYGVIAFFVRKQLTKNSHVETKENSHVMKLLQDGLGGIRDVLLNGNQNFYTEIFKESDQKLRRASAVSSFTAASPKFVVETISMMLFAILAYTVYIKNGSLQSSLPFLGALALGAQRLLPVLQQTYQSWALIKGARGALEDVVNLLDQPLPEYALLPPPDPIKFQSELSLKNISFRYHHDGPWILKDIDLVIKKGSRIGIIGQTGSGKSTLLDLIMGLLEPSSGSIFLDGKELNGKNIRSWQASIANVPQTIFLSDDTILDNIALGIPRQEIDIEKAKQAAKKAKISDHIESLNEGYKTIVGERGVRLSGGQRQRIGIARALYKEASIIVFDEATSALDNETERAVMESIEGLGKDLTVLMIAHRLSTVKNCDQIIALNAGRVEKIGTYNELFSDGSLIIKQ</sequence>
<dbReference type="AlphaFoldDB" id="A0AAE9GGI7"/>
<evidence type="ECO:0000256" key="8">
    <source>
        <dbReference type="ARBA" id="ARBA00023136"/>
    </source>
</evidence>
<dbReference type="FunFam" id="3.40.50.300:FF:000221">
    <property type="entry name" value="Multidrug ABC transporter ATP-binding protein"/>
    <property type="match status" value="1"/>
</dbReference>
<dbReference type="PROSITE" id="PS50893">
    <property type="entry name" value="ABC_TRANSPORTER_2"/>
    <property type="match status" value="1"/>
</dbReference>
<feature type="transmembrane region" description="Helical" evidence="9">
    <location>
        <begin position="81"/>
        <end position="103"/>
    </location>
</feature>
<proteinExistence type="predicted"/>
<dbReference type="Gene3D" id="1.20.1560.10">
    <property type="entry name" value="ABC transporter type 1, transmembrane domain"/>
    <property type="match status" value="1"/>
</dbReference>
<evidence type="ECO:0000256" key="7">
    <source>
        <dbReference type="ARBA" id="ARBA00022989"/>
    </source>
</evidence>
<feature type="transmembrane region" description="Helical" evidence="9">
    <location>
        <begin position="157"/>
        <end position="178"/>
    </location>
</feature>
<dbReference type="SMART" id="SM00382">
    <property type="entry name" value="AAA"/>
    <property type="match status" value="1"/>
</dbReference>
<keyword evidence="8 9" id="KW-0472">Membrane</keyword>
<reference evidence="12" key="1">
    <citation type="submission" date="2022-02" db="EMBL/GenBank/DDBJ databases">
        <title>The genetically variable rfb locus in Leptospira is a mobile cassette and a molecular signature of serovar identity.</title>
        <authorList>
            <person name="Nieves C."/>
            <person name="Vincent A.T."/>
            <person name="Zarantonelli L."/>
            <person name="Picardeau M."/>
            <person name="Veyrier F.J."/>
            <person name="Buschiazzo A."/>
        </authorList>
    </citation>
    <scope>NUCLEOTIDE SEQUENCE</scope>
    <source>
        <strain evidence="12">IP1512017</strain>
    </source>
</reference>
<dbReference type="RefSeq" id="WP_243815170.1">
    <property type="nucleotide sequence ID" value="NZ_CP091928.1"/>
</dbReference>
<keyword evidence="6 12" id="KW-0067">ATP-binding</keyword>
<dbReference type="PANTHER" id="PTHR24221:SF654">
    <property type="entry name" value="ATP-BINDING CASSETTE SUB-FAMILY B MEMBER 6"/>
    <property type="match status" value="1"/>
</dbReference>
<dbReference type="EMBL" id="CP091957">
    <property type="protein sequence ID" value="UOG55420.1"/>
    <property type="molecule type" value="Genomic_DNA"/>
</dbReference>
<keyword evidence="4 9" id="KW-0812">Transmembrane</keyword>
<evidence type="ECO:0000256" key="9">
    <source>
        <dbReference type="SAM" id="Phobius"/>
    </source>
</evidence>
<evidence type="ECO:0000256" key="4">
    <source>
        <dbReference type="ARBA" id="ARBA00022692"/>
    </source>
</evidence>
<evidence type="ECO:0000256" key="2">
    <source>
        <dbReference type="ARBA" id="ARBA00022448"/>
    </source>
</evidence>
<dbReference type="GO" id="GO:0005524">
    <property type="term" value="F:ATP binding"/>
    <property type="evidence" value="ECO:0007669"/>
    <property type="project" value="UniProtKB-KW"/>
</dbReference>
<accession>A0AAE9GGI7</accession>
<evidence type="ECO:0000259" key="11">
    <source>
        <dbReference type="PROSITE" id="PS50929"/>
    </source>
</evidence>
<dbReference type="Pfam" id="PF00664">
    <property type="entry name" value="ABC_membrane"/>
    <property type="match status" value="1"/>
</dbReference>
<feature type="domain" description="ABC transporter" evidence="10">
    <location>
        <begin position="363"/>
        <end position="597"/>
    </location>
</feature>